<dbReference type="EMBL" id="AAUW01000021">
    <property type="protein sequence ID" value="EAV41364.1"/>
    <property type="molecule type" value="Genomic_DNA"/>
</dbReference>
<name>A0P0Q0_ROSAI</name>
<proteinExistence type="predicted"/>
<organism evidence="1 2">
    <name type="scientific">Roseibium aggregatum (strain ATCC 25650 / DSM 13394 / JCM 20685 / NBRC 16684 / NCIMB 2208 / IAM 12614 / B1)</name>
    <name type="common">Stappia aggregata</name>
    <dbReference type="NCBI Taxonomy" id="384765"/>
    <lineage>
        <taxon>Bacteria</taxon>
        <taxon>Pseudomonadati</taxon>
        <taxon>Pseudomonadota</taxon>
        <taxon>Alphaproteobacteria</taxon>
        <taxon>Hyphomicrobiales</taxon>
        <taxon>Stappiaceae</taxon>
        <taxon>Roseibium</taxon>
    </lineage>
</organism>
<evidence type="ECO:0000313" key="1">
    <source>
        <dbReference type="EMBL" id="EAV41364.1"/>
    </source>
</evidence>
<accession>A0P0Q0</accession>
<sequence>MRVLFWPVRWIKKDFLAQLVYEEAPQDGDHIRLLYHFAGSEVPVCSTRLSRDQKSIIGAETFRSHEIARNMRNIFYREGVEIGIGTLNRKCDIIPRTRRYIKGEPSGGRRKSQPA</sequence>
<protein>
    <submittedName>
        <fullName evidence="1">Uncharacterized protein</fullName>
    </submittedName>
</protein>
<reference evidence="1 2" key="1">
    <citation type="submission" date="2006-05" db="EMBL/GenBank/DDBJ databases">
        <authorList>
            <person name="King G."/>
            <person name="Ferriera S."/>
            <person name="Johnson J."/>
            <person name="Kravitz S."/>
            <person name="Beeson K."/>
            <person name="Sutton G."/>
            <person name="Rogers Y.-H."/>
            <person name="Friedman R."/>
            <person name="Frazier M."/>
            <person name="Venter J.C."/>
        </authorList>
    </citation>
    <scope>NUCLEOTIDE SEQUENCE [LARGE SCALE GENOMIC DNA]</scope>
    <source>
        <strain evidence="2">ATCC 25650 / DSM 13394 / JCM 20685 / NBRC 16684 / NCIMB 2208 / IAM 12614 / B1</strain>
    </source>
</reference>
<dbReference type="Proteomes" id="UP000004848">
    <property type="component" value="Unassembled WGS sequence"/>
</dbReference>
<dbReference type="AlphaFoldDB" id="A0P0Q0"/>
<gene>
    <name evidence="1" type="ORF">SIAM614_01199</name>
</gene>
<evidence type="ECO:0000313" key="2">
    <source>
        <dbReference type="Proteomes" id="UP000004848"/>
    </source>
</evidence>
<comment type="caution">
    <text evidence="1">The sequence shown here is derived from an EMBL/GenBank/DDBJ whole genome shotgun (WGS) entry which is preliminary data.</text>
</comment>